<reference evidence="1" key="1">
    <citation type="submission" date="2022-08" db="EMBL/GenBank/DDBJ databases">
        <title>Genome sequencing of akame (Lates japonicus).</title>
        <authorList>
            <person name="Hashiguchi Y."/>
            <person name="Takahashi H."/>
        </authorList>
    </citation>
    <scope>NUCLEOTIDE SEQUENCE</scope>
    <source>
        <strain evidence="1">Kochi</strain>
    </source>
</reference>
<dbReference type="EMBL" id="BRZM01000010">
    <property type="protein sequence ID" value="GLD50950.1"/>
    <property type="molecule type" value="Genomic_DNA"/>
</dbReference>
<protein>
    <submittedName>
        <fullName evidence="1">Protein fuzzy homolog</fullName>
    </submittedName>
</protein>
<sequence length="162" mass="18084">MGQQLLCLTASSGVSSFLRSLKQLLLCHRLPERCAHVWRWSGAVLLSCYNRTEGGSKVVWRVFQDDVLCTPWWSRQGGGMSGNKDEEDALQRLLENVWNCMGAGVGAGRLANMGNSKGLKRLWSCFNLIDQLMEDRQEEHPGVAGTLTLIHNTQILFFRGCG</sequence>
<evidence type="ECO:0000313" key="1">
    <source>
        <dbReference type="EMBL" id="GLD50950.1"/>
    </source>
</evidence>
<dbReference type="PANTHER" id="PTHR13559:SF1">
    <property type="entry name" value="PROTEIN FUZZY HOMOLOG"/>
    <property type="match status" value="1"/>
</dbReference>
<accession>A0AAD3MB77</accession>
<proteinExistence type="predicted"/>
<organism evidence="1 2">
    <name type="scientific">Lates japonicus</name>
    <name type="common">Japanese lates</name>
    <dbReference type="NCBI Taxonomy" id="270547"/>
    <lineage>
        <taxon>Eukaryota</taxon>
        <taxon>Metazoa</taxon>
        <taxon>Chordata</taxon>
        <taxon>Craniata</taxon>
        <taxon>Vertebrata</taxon>
        <taxon>Euteleostomi</taxon>
        <taxon>Actinopterygii</taxon>
        <taxon>Neopterygii</taxon>
        <taxon>Teleostei</taxon>
        <taxon>Neoteleostei</taxon>
        <taxon>Acanthomorphata</taxon>
        <taxon>Carangaria</taxon>
        <taxon>Carangaria incertae sedis</taxon>
        <taxon>Centropomidae</taxon>
        <taxon>Lates</taxon>
    </lineage>
</organism>
<evidence type="ECO:0000313" key="2">
    <source>
        <dbReference type="Proteomes" id="UP001279410"/>
    </source>
</evidence>
<gene>
    <name evidence="1" type="ORF">AKAME5_000407600</name>
</gene>
<dbReference type="InterPro" id="IPR026069">
    <property type="entry name" value="Fuzzy"/>
</dbReference>
<comment type="caution">
    <text evidence="1">The sequence shown here is derived from an EMBL/GenBank/DDBJ whole genome shotgun (WGS) entry which is preliminary data.</text>
</comment>
<dbReference type="Proteomes" id="UP001279410">
    <property type="component" value="Unassembled WGS sequence"/>
</dbReference>
<name>A0AAD3MB77_LATJO</name>
<dbReference type="PANTHER" id="PTHR13559">
    <property type="entry name" value="INTRACELLULAR TRAFFIC PROTEIN-RELATED"/>
    <property type="match status" value="1"/>
</dbReference>
<dbReference type="AlphaFoldDB" id="A0AAD3MB77"/>
<dbReference type="GO" id="GO:1905515">
    <property type="term" value="P:non-motile cilium assembly"/>
    <property type="evidence" value="ECO:0007669"/>
    <property type="project" value="TreeGrafter"/>
</dbReference>
<keyword evidence="2" id="KW-1185">Reference proteome</keyword>